<gene>
    <name evidence="2" type="ORF">WH52_14495</name>
</gene>
<dbReference type="OrthoDB" id="5480566at2"/>
<accession>A0A1Y2P8N9</accession>
<dbReference type="PANTHER" id="PTHR32060">
    <property type="entry name" value="TAIL-SPECIFIC PROTEASE"/>
    <property type="match status" value="1"/>
</dbReference>
<dbReference type="SUPFAM" id="SSF52096">
    <property type="entry name" value="ClpP/crotonase"/>
    <property type="match status" value="1"/>
</dbReference>
<protein>
    <recommendedName>
        <fullName evidence="1">Tail specific protease domain-containing protein</fullName>
    </recommendedName>
</protein>
<evidence type="ECO:0000313" key="2">
    <source>
        <dbReference type="EMBL" id="OSY86826.1"/>
    </source>
</evidence>
<name>A0A1Y2P8N9_9FLAO</name>
<dbReference type="InterPro" id="IPR005151">
    <property type="entry name" value="Tail-specific_protease"/>
</dbReference>
<feature type="domain" description="Tail specific protease" evidence="1">
    <location>
        <begin position="234"/>
        <end position="441"/>
    </location>
</feature>
<reference evidence="2 3" key="1">
    <citation type="submission" date="2015-03" db="EMBL/GenBank/DDBJ databases">
        <title>Genome sequence of Tenacibaculum sp. S2-2, isolated from intestinal microbiota of sea cucumber, Apostichopus japonicas.</title>
        <authorList>
            <person name="Shao Z."/>
            <person name="Wang L."/>
            <person name="Li X."/>
        </authorList>
    </citation>
    <scope>NUCLEOTIDE SEQUENCE [LARGE SCALE GENOMIC DNA]</scope>
    <source>
        <strain evidence="2 3">S2-2</strain>
    </source>
</reference>
<dbReference type="InParanoid" id="A0A1Y2P8N9"/>
<dbReference type="EMBL" id="LAPZ01000019">
    <property type="protein sequence ID" value="OSY86826.1"/>
    <property type="molecule type" value="Genomic_DNA"/>
</dbReference>
<dbReference type="GO" id="GO:0008236">
    <property type="term" value="F:serine-type peptidase activity"/>
    <property type="evidence" value="ECO:0007669"/>
    <property type="project" value="InterPro"/>
</dbReference>
<dbReference type="Gene3D" id="3.30.750.44">
    <property type="match status" value="1"/>
</dbReference>
<dbReference type="RefSeq" id="WP_086031700.1">
    <property type="nucleotide sequence ID" value="NZ_LAPZ01000019.1"/>
</dbReference>
<keyword evidence="3" id="KW-1185">Reference proteome</keyword>
<sequence length="472" mass="54458">MKKTFILFLTIFFIGKIAAQTKLPNTISNTDKVYGLSKYWNEVNFNFAYLNKINKKKWESDYKLLIEKVQKTKNDYEYYLLLQKFAASLKDGHTNVFFPNSFNQFMLNGEFGNYKFSLERIEDKVIITKINKSKKNEIPLGTEIIEVNNLPTNKYLEKYVNPHIAYSTKPFLKAYSVSQMFYQPKGTVFNLKLKKPNGKILSKKLTIKPVTEKEMYPNNIKEGIFNFKWLKNKTVYVALNSFESVKIDSLFKSKLSEIKKAKGLIIDLRKNFGGNSTHAFSILKNLTNDNEIEYSKSQILSYNPLFKLYGTRYKIRAKDTAQGSSENRKMLSRAYLTAKDSYFYKIPFNTFTNNFKKTDRIVIPTVILIGPFTASSSEDFLVATDKQKHMIKIGEATAGTTGMPMSFKLPGGGWARICIKKEIYPDGREFVGHGIQPNIKISRSLQDFMEEKDPVLERAINYLNNKSIAFQN</sequence>
<dbReference type="GO" id="GO:0006508">
    <property type="term" value="P:proteolysis"/>
    <property type="evidence" value="ECO:0007669"/>
    <property type="project" value="InterPro"/>
</dbReference>
<dbReference type="AlphaFoldDB" id="A0A1Y2P8N9"/>
<dbReference type="GO" id="GO:0004175">
    <property type="term" value="F:endopeptidase activity"/>
    <property type="evidence" value="ECO:0007669"/>
    <property type="project" value="TreeGrafter"/>
</dbReference>
<dbReference type="Proteomes" id="UP000194221">
    <property type="component" value="Unassembled WGS sequence"/>
</dbReference>
<evidence type="ECO:0000259" key="1">
    <source>
        <dbReference type="Pfam" id="PF03572"/>
    </source>
</evidence>
<organism evidence="2 3">
    <name type="scientific">Tenacibaculum holothuriorum</name>
    <dbReference type="NCBI Taxonomy" id="1635173"/>
    <lineage>
        <taxon>Bacteria</taxon>
        <taxon>Pseudomonadati</taxon>
        <taxon>Bacteroidota</taxon>
        <taxon>Flavobacteriia</taxon>
        <taxon>Flavobacteriales</taxon>
        <taxon>Flavobacteriaceae</taxon>
        <taxon>Tenacibaculum</taxon>
    </lineage>
</organism>
<dbReference type="GO" id="GO:0030288">
    <property type="term" value="C:outer membrane-bounded periplasmic space"/>
    <property type="evidence" value="ECO:0007669"/>
    <property type="project" value="TreeGrafter"/>
</dbReference>
<dbReference type="STRING" id="1635173.WH52_14495"/>
<dbReference type="PANTHER" id="PTHR32060:SF22">
    <property type="entry name" value="CARBOXYL-TERMINAL-PROCESSING PEPTIDASE 3, CHLOROPLASTIC"/>
    <property type="match status" value="1"/>
</dbReference>
<dbReference type="InterPro" id="IPR029045">
    <property type="entry name" value="ClpP/crotonase-like_dom_sf"/>
</dbReference>
<dbReference type="Pfam" id="PF03572">
    <property type="entry name" value="Peptidase_S41"/>
    <property type="match status" value="1"/>
</dbReference>
<proteinExistence type="predicted"/>
<comment type="caution">
    <text evidence="2">The sequence shown here is derived from an EMBL/GenBank/DDBJ whole genome shotgun (WGS) entry which is preliminary data.</text>
</comment>
<dbReference type="Gene3D" id="3.90.226.10">
    <property type="entry name" value="2-enoyl-CoA Hydratase, Chain A, domain 1"/>
    <property type="match status" value="1"/>
</dbReference>
<dbReference type="GO" id="GO:0007165">
    <property type="term" value="P:signal transduction"/>
    <property type="evidence" value="ECO:0007669"/>
    <property type="project" value="TreeGrafter"/>
</dbReference>
<evidence type="ECO:0000313" key="3">
    <source>
        <dbReference type="Proteomes" id="UP000194221"/>
    </source>
</evidence>